<accession>A0A0D9XY66</accession>
<dbReference type="Proteomes" id="UP000032180">
    <property type="component" value="Chromosome 12"/>
</dbReference>
<organism evidence="2 3">
    <name type="scientific">Leersia perrieri</name>
    <dbReference type="NCBI Taxonomy" id="77586"/>
    <lineage>
        <taxon>Eukaryota</taxon>
        <taxon>Viridiplantae</taxon>
        <taxon>Streptophyta</taxon>
        <taxon>Embryophyta</taxon>
        <taxon>Tracheophyta</taxon>
        <taxon>Spermatophyta</taxon>
        <taxon>Magnoliopsida</taxon>
        <taxon>Liliopsida</taxon>
        <taxon>Poales</taxon>
        <taxon>Poaceae</taxon>
        <taxon>BOP clade</taxon>
        <taxon>Oryzoideae</taxon>
        <taxon>Oryzeae</taxon>
        <taxon>Oryzinae</taxon>
        <taxon>Leersia</taxon>
    </lineage>
</organism>
<evidence type="ECO:0000313" key="2">
    <source>
        <dbReference type="EnsemblPlants" id="LPERR12G06480.1"/>
    </source>
</evidence>
<dbReference type="EnsemblPlants" id="LPERR12G06480.1">
    <property type="protein sequence ID" value="LPERR12G06480.1"/>
    <property type="gene ID" value="LPERR12G06480"/>
</dbReference>
<dbReference type="HOGENOM" id="CLU_2310094_0_0_1"/>
<proteinExistence type="predicted"/>
<keyword evidence="1" id="KW-1133">Transmembrane helix</keyword>
<keyword evidence="3" id="KW-1185">Reference proteome</keyword>
<name>A0A0D9XY66_9ORYZ</name>
<dbReference type="Gramene" id="LPERR12G06480.1">
    <property type="protein sequence ID" value="LPERR12G06480.1"/>
    <property type="gene ID" value="LPERR12G06480"/>
</dbReference>
<protein>
    <submittedName>
        <fullName evidence="2">Uncharacterized protein</fullName>
    </submittedName>
</protein>
<keyword evidence="1" id="KW-0812">Transmembrane</keyword>
<evidence type="ECO:0000256" key="1">
    <source>
        <dbReference type="SAM" id="Phobius"/>
    </source>
</evidence>
<keyword evidence="1" id="KW-0472">Membrane</keyword>
<reference evidence="2" key="3">
    <citation type="submission" date="2015-04" db="UniProtKB">
        <authorList>
            <consortium name="EnsemblPlants"/>
        </authorList>
    </citation>
    <scope>IDENTIFICATION</scope>
</reference>
<reference evidence="3" key="2">
    <citation type="submission" date="2013-12" db="EMBL/GenBank/DDBJ databases">
        <authorList>
            <person name="Yu Y."/>
            <person name="Lee S."/>
            <person name="de Baynast K."/>
            <person name="Wissotski M."/>
            <person name="Liu L."/>
            <person name="Talag J."/>
            <person name="Goicoechea J."/>
            <person name="Angelova A."/>
            <person name="Jetty R."/>
            <person name="Kudrna D."/>
            <person name="Golser W."/>
            <person name="Rivera L."/>
            <person name="Zhang J."/>
            <person name="Wing R."/>
        </authorList>
    </citation>
    <scope>NUCLEOTIDE SEQUENCE</scope>
</reference>
<reference evidence="2 3" key="1">
    <citation type="submission" date="2012-08" db="EMBL/GenBank/DDBJ databases">
        <title>Oryza genome evolution.</title>
        <authorList>
            <person name="Wing R.A."/>
        </authorList>
    </citation>
    <scope>NUCLEOTIDE SEQUENCE</scope>
</reference>
<sequence length="100" mass="11678">MGKIIMQEMAELFSFVKNEDASIYAVSTSEVFEDLFHLSLSSQAFQQLQNLKDMLQICQRDNDKDKWGKGRVTTTFKIMDGFVVIFIYFFFCSLYFVLSL</sequence>
<evidence type="ECO:0000313" key="3">
    <source>
        <dbReference type="Proteomes" id="UP000032180"/>
    </source>
</evidence>
<feature type="transmembrane region" description="Helical" evidence="1">
    <location>
        <begin position="78"/>
        <end position="98"/>
    </location>
</feature>
<dbReference type="AlphaFoldDB" id="A0A0D9XY66"/>